<evidence type="ECO:0000259" key="2">
    <source>
        <dbReference type="Pfam" id="PF07510"/>
    </source>
</evidence>
<feature type="domain" description="GmrSD restriction endonucleases C-terminal" evidence="2">
    <location>
        <begin position="487"/>
        <end position="598"/>
    </location>
</feature>
<dbReference type="PANTHER" id="PTHR35149:SF1">
    <property type="entry name" value="DUF5655 DOMAIN-CONTAINING PROTEIN"/>
    <property type="match status" value="1"/>
</dbReference>
<keyword evidence="4" id="KW-1185">Reference proteome</keyword>
<dbReference type="AlphaFoldDB" id="A0A2S0KPW5"/>
<dbReference type="EMBL" id="CP027226">
    <property type="protein sequence ID" value="AVM43072.1"/>
    <property type="molecule type" value="Genomic_DNA"/>
</dbReference>
<name>A0A2S0KPW5_9FIRM</name>
<gene>
    <name evidence="3" type="ORF">C5Q98_07550</name>
</gene>
<dbReference type="OrthoDB" id="9798761at2"/>
<dbReference type="Proteomes" id="UP000237947">
    <property type="component" value="Chromosome"/>
</dbReference>
<dbReference type="RefSeq" id="WP_106013018.1">
    <property type="nucleotide sequence ID" value="NZ_CP027226.1"/>
</dbReference>
<dbReference type="Pfam" id="PF07510">
    <property type="entry name" value="GmrSD_C"/>
    <property type="match status" value="1"/>
</dbReference>
<dbReference type="Pfam" id="PF03235">
    <property type="entry name" value="GmrSD_N"/>
    <property type="match status" value="1"/>
</dbReference>
<protein>
    <submittedName>
        <fullName evidence="3">DUF262 domain-containing protein</fullName>
    </submittedName>
</protein>
<dbReference type="InterPro" id="IPR004919">
    <property type="entry name" value="GmrSD_N"/>
</dbReference>
<proteinExistence type="predicted"/>
<dbReference type="KEGG" id="fsa:C5Q98_07550"/>
<reference evidence="4" key="1">
    <citation type="submission" date="2018-02" db="EMBL/GenBank/DDBJ databases">
        <authorList>
            <person name="Holder M.E."/>
            <person name="Ajami N.J."/>
            <person name="Petrosino J.F."/>
        </authorList>
    </citation>
    <scope>NUCLEOTIDE SEQUENCE [LARGE SCALE GENOMIC DNA]</scope>
    <source>
        <strain evidence="4">CCUG 47711</strain>
    </source>
</reference>
<sequence length="609" mass="71148">MAKNIDPELKKIGNYLDLDEKSIFSIPEYQRAYSWEIKQCDKLWQDIEDFIDSGGTDPYFFGTVIINCQENDTKLSLIDGQQRTSTFILLFKALLLRLIQAIEETKKDEESDDLTYGLTRKRDRLIQILYKVSDSQILSVLKDLETAPTGLILENNSINELYKNELQIIIKSPSFEIAEQRVEKIKYKQKDNKYTNFFRNFKFFYTKLEGLSPSEVNVFAEYILDKSEIIEIRSWNVEQAITMFNSLNSDGMPLLDSDIISAKLYSNSGEDREGFNIKWSELKKLIMDLEESKVTDIDSVLKQYMYINRSQNKEYISEKGSINVTTPGLRRFYTETNNELLQDPIKLTAKLLKVAKIWDAIKNYSIVKLCSKFNENLNLYLISYLFRFEIDEISEKLVTEFAEDLLRLFAILELVDMGYSSSKFKTFLFGLNIKLVDENIELSEIKEDISRHINKEWNKEDIEIAARNYTKNPLVFLNEYIACNANGQKFIIPEKYEIEHIMPRSGKNIDQIREDAGISDKEEFLDIINKLGNKVLLEEDINRSIGNAWFRSKIQNSVKQKKGYKDSCFMLTKQIISDFKDQESPFWTIKDIEERTNMEAKKIADFIFG</sequence>
<evidence type="ECO:0000259" key="1">
    <source>
        <dbReference type="Pfam" id="PF03235"/>
    </source>
</evidence>
<feature type="domain" description="GmrSD restriction endonucleases N-terminal" evidence="1">
    <location>
        <begin position="19"/>
        <end position="264"/>
    </location>
</feature>
<dbReference type="InterPro" id="IPR011089">
    <property type="entry name" value="GmrSD_C"/>
</dbReference>
<organism evidence="3 4">
    <name type="scientific">Fastidiosipila sanguinis</name>
    <dbReference type="NCBI Taxonomy" id="236753"/>
    <lineage>
        <taxon>Bacteria</taxon>
        <taxon>Bacillati</taxon>
        <taxon>Bacillota</taxon>
        <taxon>Clostridia</taxon>
        <taxon>Eubacteriales</taxon>
        <taxon>Oscillospiraceae</taxon>
        <taxon>Fastidiosipila</taxon>
    </lineage>
</organism>
<dbReference type="PANTHER" id="PTHR35149">
    <property type="entry name" value="SLL5132 PROTEIN"/>
    <property type="match status" value="1"/>
</dbReference>
<accession>A0A2S0KPW5</accession>
<evidence type="ECO:0000313" key="4">
    <source>
        <dbReference type="Proteomes" id="UP000237947"/>
    </source>
</evidence>
<evidence type="ECO:0000313" key="3">
    <source>
        <dbReference type="EMBL" id="AVM43072.1"/>
    </source>
</evidence>